<dbReference type="Proteomes" id="UP000504635">
    <property type="component" value="Unplaced"/>
</dbReference>
<sequence>MFLSPTISNPQEYLEEALVFLKKYRWIYTTKNTRILCDRVLDNIPNEWIAYFATANHQNILDILSRGTNDSLRMFFDDLHQLKLNSEEFNKTEPPVFRYIGISDKKMHEIFLLAPVVDELCRKTNCDLVVDIGSGSVSLFFRYRFILD</sequence>
<reference evidence="2" key="1">
    <citation type="submission" date="2025-08" db="UniProtKB">
        <authorList>
            <consortium name="RefSeq"/>
        </authorList>
    </citation>
    <scope>IDENTIFICATION</scope>
    <source>
        <tissue evidence="2">Gonads</tissue>
    </source>
</reference>
<evidence type="ECO:0000313" key="1">
    <source>
        <dbReference type="Proteomes" id="UP000504635"/>
    </source>
</evidence>
<dbReference type="PANTHER" id="PTHR12496">
    <property type="entry name" value="CGI-41 METHYLTRANSFERASE"/>
    <property type="match status" value="1"/>
</dbReference>
<organism evidence="1 2">
    <name type="scientific">Sitophilus oryzae</name>
    <name type="common">Rice weevil</name>
    <name type="synonym">Curculio oryzae</name>
    <dbReference type="NCBI Taxonomy" id="7048"/>
    <lineage>
        <taxon>Eukaryota</taxon>
        <taxon>Metazoa</taxon>
        <taxon>Ecdysozoa</taxon>
        <taxon>Arthropoda</taxon>
        <taxon>Hexapoda</taxon>
        <taxon>Insecta</taxon>
        <taxon>Pterygota</taxon>
        <taxon>Neoptera</taxon>
        <taxon>Endopterygota</taxon>
        <taxon>Coleoptera</taxon>
        <taxon>Polyphaga</taxon>
        <taxon>Cucujiformia</taxon>
        <taxon>Curculionidae</taxon>
        <taxon>Dryophthorinae</taxon>
        <taxon>Sitophilus</taxon>
    </lineage>
</organism>
<accession>A0A6J2YU66</accession>
<evidence type="ECO:0000313" key="2">
    <source>
        <dbReference type="RefSeq" id="XP_030766842.1"/>
    </source>
</evidence>
<dbReference type="GeneID" id="115890679"/>
<gene>
    <name evidence="2" type="primary">LOC115890679</name>
</gene>
<proteinExistence type="predicted"/>
<dbReference type="KEGG" id="soy:115890679"/>
<dbReference type="InParanoid" id="A0A6J2YU66"/>
<keyword evidence="1" id="KW-1185">Reference proteome</keyword>
<dbReference type="InterPro" id="IPR052220">
    <property type="entry name" value="METTL25"/>
</dbReference>
<dbReference type="OrthoDB" id="10258156at2759"/>
<dbReference type="RefSeq" id="XP_030766842.1">
    <property type="nucleotide sequence ID" value="XM_030910982.1"/>
</dbReference>
<name>A0A6J2YU66_SITOR</name>
<protein>
    <submittedName>
        <fullName evidence="2">Uncharacterized protein LOC115890679</fullName>
    </submittedName>
</protein>
<dbReference type="AlphaFoldDB" id="A0A6J2YU66"/>